<reference evidence="4" key="1">
    <citation type="journal article" date="2015" name="Nature">
        <title>Complex archaea that bridge the gap between prokaryotes and eukaryotes.</title>
        <authorList>
            <person name="Spang A."/>
            <person name="Saw J.H."/>
            <person name="Jorgensen S.L."/>
            <person name="Zaremba-Niedzwiedzka K."/>
            <person name="Martijn J."/>
            <person name="Lind A.E."/>
            <person name="van Eijk R."/>
            <person name="Schleper C."/>
            <person name="Guy L."/>
            <person name="Ettema T.J."/>
        </authorList>
    </citation>
    <scope>NUCLEOTIDE SEQUENCE</scope>
</reference>
<dbReference type="PANTHER" id="PTHR43584:SF5">
    <property type="entry name" value="PROTEIN LICC"/>
    <property type="match status" value="1"/>
</dbReference>
<name>A0A0F9TG22_9ZZZZ</name>
<evidence type="ECO:0000259" key="3">
    <source>
        <dbReference type="Pfam" id="PF00483"/>
    </source>
</evidence>
<gene>
    <name evidence="4" type="ORF">LCGC14_0658050</name>
</gene>
<feature type="domain" description="Nucleotidyl transferase" evidence="3">
    <location>
        <begin position="5"/>
        <end position="154"/>
    </location>
</feature>
<protein>
    <recommendedName>
        <fullName evidence="3">Nucleotidyl transferase domain-containing protein</fullName>
    </recommendedName>
</protein>
<dbReference type="AlphaFoldDB" id="A0A0F9TG22"/>
<accession>A0A0F9TG22</accession>
<dbReference type="PANTHER" id="PTHR43584">
    <property type="entry name" value="NUCLEOTIDYL TRANSFERASE"/>
    <property type="match status" value="1"/>
</dbReference>
<evidence type="ECO:0000313" key="4">
    <source>
        <dbReference type="EMBL" id="KKN47906.1"/>
    </source>
</evidence>
<dbReference type="InterPro" id="IPR005835">
    <property type="entry name" value="NTP_transferase_dom"/>
</dbReference>
<sequence length="248" mass="28053">MVSYKAIILCAGVGERLRPLTYTRPKALTELDGKPLLAHFLDGLVYSEADIKSVYIVVGHLRKSFKKLIGSSYQGLKIRYLVNPLYKITGSAQSLYLAGALLQKNATIVADGDHYLHPDLFKKLMQSEYDNCTLVDSDLAKIAHPEHAELAYGYEGLLSKIKWLPPYPEKPIGRLTTVFKFSKKASSSLFTFLEKYLLEDGPAIKETIDPLNRVMRIHDVHYCLMDGLEAVELDFFDDYVRARELVFS</sequence>
<proteinExistence type="predicted"/>
<comment type="caution">
    <text evidence="4">The sequence shown here is derived from an EMBL/GenBank/DDBJ whole genome shotgun (WGS) entry which is preliminary data.</text>
</comment>
<dbReference type="EMBL" id="LAZR01001250">
    <property type="protein sequence ID" value="KKN47906.1"/>
    <property type="molecule type" value="Genomic_DNA"/>
</dbReference>
<dbReference type="Gene3D" id="3.90.550.10">
    <property type="entry name" value="Spore Coat Polysaccharide Biosynthesis Protein SpsA, Chain A"/>
    <property type="match status" value="1"/>
</dbReference>
<keyword evidence="2" id="KW-0548">Nucleotidyltransferase</keyword>
<dbReference type="InterPro" id="IPR029044">
    <property type="entry name" value="Nucleotide-diphossugar_trans"/>
</dbReference>
<dbReference type="InterPro" id="IPR050065">
    <property type="entry name" value="GlmU-like"/>
</dbReference>
<evidence type="ECO:0000256" key="2">
    <source>
        <dbReference type="ARBA" id="ARBA00022695"/>
    </source>
</evidence>
<dbReference type="Pfam" id="PF00483">
    <property type="entry name" value="NTP_transferase"/>
    <property type="match status" value="1"/>
</dbReference>
<keyword evidence="1" id="KW-0808">Transferase</keyword>
<evidence type="ECO:0000256" key="1">
    <source>
        <dbReference type="ARBA" id="ARBA00022679"/>
    </source>
</evidence>
<dbReference type="GO" id="GO:0016779">
    <property type="term" value="F:nucleotidyltransferase activity"/>
    <property type="evidence" value="ECO:0007669"/>
    <property type="project" value="UniProtKB-KW"/>
</dbReference>
<organism evidence="4">
    <name type="scientific">marine sediment metagenome</name>
    <dbReference type="NCBI Taxonomy" id="412755"/>
    <lineage>
        <taxon>unclassified sequences</taxon>
        <taxon>metagenomes</taxon>
        <taxon>ecological metagenomes</taxon>
    </lineage>
</organism>
<dbReference type="SUPFAM" id="SSF53448">
    <property type="entry name" value="Nucleotide-diphospho-sugar transferases"/>
    <property type="match status" value="1"/>
</dbReference>